<dbReference type="HOGENOM" id="CLU_144635_0_0_9"/>
<keyword evidence="1" id="KW-1133">Transmembrane helix</keyword>
<dbReference type="KEGG" id="rch:RUM_08180"/>
<sequence length="116" mass="13869">MHKYLSDYMKQMNRLLEENRSFTETDLQRHLDKIGFMQHERLIHFLVTMLFAIVLFLVLGAFLMTEAMFLLPLLGLILVLLVPYIFHYYFLENTVQKMYVIYDRMAERMGASAHQS</sequence>
<reference evidence="2" key="1">
    <citation type="submission" date="2010-03" db="EMBL/GenBank/DDBJ databases">
        <title>The genome sequence of Ruminococcus sp. 18P13.</title>
        <authorList>
            <consortium name="metaHIT consortium -- http://www.metahit.eu/"/>
            <person name="Pajon A."/>
            <person name="Turner K."/>
            <person name="Parkhill J."/>
            <person name="Bernalier A."/>
        </authorList>
    </citation>
    <scope>NUCLEOTIDE SEQUENCE [LARGE SCALE GENOMIC DNA]</scope>
    <source>
        <strain evidence="2">Type strain: 18P13</strain>
    </source>
</reference>
<evidence type="ECO:0000313" key="2">
    <source>
        <dbReference type="EMBL" id="CBL17002.1"/>
    </source>
</evidence>
<dbReference type="AlphaFoldDB" id="D4LBK7"/>
<dbReference type="PATRIC" id="fig|213810.4.peg.732"/>
<protein>
    <submittedName>
        <fullName evidence="2">Uncharacterized protein</fullName>
    </submittedName>
</protein>
<evidence type="ECO:0000313" key="3">
    <source>
        <dbReference type="Proteomes" id="UP000007054"/>
    </source>
</evidence>
<gene>
    <name evidence="2" type="ordered locus">RUM_08180</name>
</gene>
<keyword evidence="1" id="KW-0472">Membrane</keyword>
<keyword evidence="3" id="KW-1185">Reference proteome</keyword>
<evidence type="ECO:0000256" key="1">
    <source>
        <dbReference type="SAM" id="Phobius"/>
    </source>
</evidence>
<accession>D4LBK7</accession>
<organism evidence="2 3">
    <name type="scientific">Ruminococcus champanellensis (strain DSM 18848 / JCM 17042 / KCTC 15320 / 18P13)</name>
    <dbReference type="NCBI Taxonomy" id="213810"/>
    <lineage>
        <taxon>Bacteria</taxon>
        <taxon>Bacillati</taxon>
        <taxon>Bacillota</taxon>
        <taxon>Clostridia</taxon>
        <taxon>Eubacteriales</taxon>
        <taxon>Oscillospiraceae</taxon>
        <taxon>Ruminococcus</taxon>
    </lineage>
</organism>
<dbReference type="RefSeq" id="WP_015557909.1">
    <property type="nucleotide sequence ID" value="NC_021039.1"/>
</dbReference>
<feature type="transmembrane region" description="Helical" evidence="1">
    <location>
        <begin position="42"/>
        <end position="63"/>
    </location>
</feature>
<dbReference type="BioCyc" id="RCHA213810:RUM_RS03955-MONOMER"/>
<dbReference type="EMBL" id="FP929052">
    <property type="protein sequence ID" value="CBL17002.1"/>
    <property type="molecule type" value="Genomic_DNA"/>
</dbReference>
<dbReference type="Proteomes" id="UP000007054">
    <property type="component" value="Chromosome"/>
</dbReference>
<proteinExistence type="predicted"/>
<feature type="transmembrane region" description="Helical" evidence="1">
    <location>
        <begin position="69"/>
        <end position="91"/>
    </location>
</feature>
<keyword evidence="1" id="KW-0812">Transmembrane</keyword>
<name>D4LBK7_RUMC1</name>
<dbReference type="OrthoDB" id="1938125at2"/>
<dbReference type="GeneID" id="83155599"/>
<reference evidence="2" key="2">
    <citation type="submission" date="2010-03" db="EMBL/GenBank/DDBJ databases">
        <authorList>
            <person name="Pajon A."/>
        </authorList>
    </citation>
    <scope>NUCLEOTIDE SEQUENCE</scope>
    <source>
        <strain evidence="2">Type strain: 18P13</strain>
    </source>
</reference>